<feature type="chain" id="PRO_5024290558" evidence="4">
    <location>
        <begin position="28"/>
        <end position="597"/>
    </location>
</feature>
<dbReference type="Gene3D" id="2.40.30.170">
    <property type="match status" value="1"/>
</dbReference>
<dbReference type="InterPro" id="IPR045800">
    <property type="entry name" value="HMBD"/>
</dbReference>
<feature type="region of interest" description="Disordered" evidence="3">
    <location>
        <begin position="559"/>
        <end position="580"/>
    </location>
</feature>
<evidence type="ECO:0000313" key="8">
    <source>
        <dbReference type="EMBL" id="BBO92669.1"/>
    </source>
</evidence>
<evidence type="ECO:0000259" key="7">
    <source>
        <dbReference type="Pfam" id="PF25954"/>
    </source>
</evidence>
<keyword evidence="9" id="KW-1185">Reference proteome</keyword>
<dbReference type="InterPro" id="IPR058790">
    <property type="entry name" value="BSH_CusB"/>
</dbReference>
<dbReference type="Pfam" id="PF19335">
    <property type="entry name" value="HMBD"/>
    <property type="match status" value="1"/>
</dbReference>
<dbReference type="PANTHER" id="PTHR30097">
    <property type="entry name" value="CATION EFFLUX SYSTEM PROTEIN CUSB"/>
    <property type="match status" value="1"/>
</dbReference>
<accession>A0A5K8AJI1</accession>
<dbReference type="FunFam" id="2.40.30.170:FF:000010">
    <property type="entry name" value="Efflux RND transporter periplasmic adaptor subunit"/>
    <property type="match status" value="1"/>
</dbReference>
<dbReference type="GO" id="GO:0046872">
    <property type="term" value="F:metal ion binding"/>
    <property type="evidence" value="ECO:0007669"/>
    <property type="project" value="InterPro"/>
</dbReference>
<dbReference type="Gene3D" id="2.40.420.20">
    <property type="match status" value="1"/>
</dbReference>
<dbReference type="AlphaFoldDB" id="A0A5K8AJI1"/>
<dbReference type="GO" id="GO:0015679">
    <property type="term" value="P:plasma membrane copper ion transport"/>
    <property type="evidence" value="ECO:0007669"/>
    <property type="project" value="TreeGrafter"/>
</dbReference>
<dbReference type="SUPFAM" id="SSF111369">
    <property type="entry name" value="HlyD-like secretion proteins"/>
    <property type="match status" value="1"/>
</dbReference>
<evidence type="ECO:0000259" key="5">
    <source>
        <dbReference type="Pfam" id="PF19335"/>
    </source>
</evidence>
<sequence length="597" mass="65408">MKTLTKRTRIKKSLVLAIALMVGAGLGYGLNGNDADSHTGQEPMHPPHDGHPVVQTVHAAQMPGEMPEAQALYICPMNCVPPMEKPGKCPVCGMDLVAMVTTDHRHADKSPQVTFRPQQLHQIGVRTAPVARKFVTAKIKLYGKIEYDPVEQYKVTAFAPGIIDRIYVKRAGQTVRRGDPLFDMHSSELFVLEQDLFEVLKAFPDPVDFRPARGQIYKRQMRPPRRQFSIPRTGEAPAAEIAAKTAALEKLAQIKRKMRLLGLTEENIERVMARGLPSGISTVITPTTGVVQEQFAFKGAYVNTGETVFTVANPEYTWARLEGYATDFPWVRLGQEAEFTVDAYPGEIFKGKVLYLDTEFDPRTRTFEVGVLYTDKAKRLKPNMLVRCVIHSTLTADGAAAPGEESAGAPLVIPDTAPLITGNRAVVYVEDPGKSGTYEGREVLLGPRASDYYVVRQGLMEGETVVTNGNFKIDSAVQILAKPSMMEQGAGRRAMMGMHAGHAAMPAMAMPTTGKVETEIAGSGLMHHDSGHQATMAGHSRHAAAPAMGMTAMGHEDKMEPMPSTAKGISRPAARKPSADRYRQIKARLEKLKKEIR</sequence>
<evidence type="ECO:0000259" key="6">
    <source>
        <dbReference type="Pfam" id="PF25919"/>
    </source>
</evidence>
<dbReference type="GO" id="GO:0060003">
    <property type="term" value="P:copper ion export"/>
    <property type="evidence" value="ECO:0007669"/>
    <property type="project" value="TreeGrafter"/>
</dbReference>
<feature type="domain" description="CusB-like barrel-sandwich hybrid" evidence="6">
    <location>
        <begin position="155"/>
        <end position="312"/>
    </location>
</feature>
<keyword evidence="4" id="KW-0732">Signal</keyword>
<dbReference type="EMBL" id="AP021879">
    <property type="protein sequence ID" value="BBO92669.1"/>
    <property type="molecule type" value="Genomic_DNA"/>
</dbReference>
<dbReference type="InterPro" id="IPR058792">
    <property type="entry name" value="Beta-barrel_RND_2"/>
</dbReference>
<dbReference type="InterPro" id="IPR051909">
    <property type="entry name" value="MFP_Cation_Efflux"/>
</dbReference>
<feature type="domain" description="CusB-like beta-barrel" evidence="7">
    <location>
        <begin position="318"/>
        <end position="391"/>
    </location>
</feature>
<dbReference type="RefSeq" id="WP_155313383.1">
    <property type="nucleotide sequence ID" value="NZ_AP021879.1"/>
</dbReference>
<dbReference type="PANTHER" id="PTHR30097:SF4">
    <property type="entry name" value="SLR6042 PROTEIN"/>
    <property type="match status" value="1"/>
</dbReference>
<dbReference type="Pfam" id="PF25919">
    <property type="entry name" value="BSH_CusB"/>
    <property type="match status" value="1"/>
</dbReference>
<dbReference type="GO" id="GO:0030313">
    <property type="term" value="C:cell envelope"/>
    <property type="evidence" value="ECO:0007669"/>
    <property type="project" value="TreeGrafter"/>
</dbReference>
<organism evidence="8 9">
    <name type="scientific">Desulfosarcina ovata subsp. ovata</name>
    <dbReference type="NCBI Taxonomy" id="2752305"/>
    <lineage>
        <taxon>Bacteria</taxon>
        <taxon>Pseudomonadati</taxon>
        <taxon>Thermodesulfobacteriota</taxon>
        <taxon>Desulfobacteria</taxon>
        <taxon>Desulfobacterales</taxon>
        <taxon>Desulfosarcinaceae</taxon>
        <taxon>Desulfosarcina</taxon>
    </lineage>
</organism>
<evidence type="ECO:0000256" key="1">
    <source>
        <dbReference type="ARBA" id="ARBA00009477"/>
    </source>
</evidence>
<evidence type="ECO:0000256" key="4">
    <source>
        <dbReference type="SAM" id="SignalP"/>
    </source>
</evidence>
<name>A0A5K8AJI1_9BACT</name>
<feature type="signal peptide" evidence="4">
    <location>
        <begin position="1"/>
        <end position="27"/>
    </location>
</feature>
<dbReference type="Proteomes" id="UP000422108">
    <property type="component" value="Chromosome"/>
</dbReference>
<gene>
    <name evidence="8" type="ORF">DSCOOX_58490</name>
</gene>
<feature type="domain" description="Heavy metal binding" evidence="5">
    <location>
        <begin position="73"/>
        <end position="97"/>
    </location>
</feature>
<proteinExistence type="inferred from homology"/>
<evidence type="ECO:0000313" key="9">
    <source>
        <dbReference type="Proteomes" id="UP000422108"/>
    </source>
</evidence>
<evidence type="ECO:0000256" key="2">
    <source>
        <dbReference type="ARBA" id="ARBA00022448"/>
    </source>
</evidence>
<reference evidence="8 9" key="1">
    <citation type="submission" date="2019-11" db="EMBL/GenBank/DDBJ databases">
        <title>Comparative genomics of hydrocarbon-degrading Desulfosarcina strains.</title>
        <authorList>
            <person name="Watanabe M."/>
            <person name="Kojima H."/>
            <person name="Fukui M."/>
        </authorList>
    </citation>
    <scope>NUCLEOTIDE SEQUENCE [LARGE SCALE GENOMIC DNA]</scope>
    <source>
        <strain evidence="9">oXyS1</strain>
    </source>
</reference>
<evidence type="ECO:0000256" key="3">
    <source>
        <dbReference type="SAM" id="MobiDB-lite"/>
    </source>
</evidence>
<comment type="similarity">
    <text evidence="1">Belongs to the membrane fusion protein (MFP) (TC 8.A.1) family.</text>
</comment>
<dbReference type="Pfam" id="PF25954">
    <property type="entry name" value="Beta-barrel_RND_2"/>
    <property type="match status" value="1"/>
</dbReference>
<protein>
    <submittedName>
        <fullName evidence="8">Uncharacterized protein</fullName>
    </submittedName>
</protein>
<keyword evidence="2" id="KW-0813">Transport</keyword>